<comment type="caution">
    <text evidence="2">The sequence shown here is derived from an EMBL/GenBank/DDBJ whole genome shotgun (WGS) entry which is preliminary data.</text>
</comment>
<reference evidence="2 3" key="1">
    <citation type="submission" date="2018-05" db="EMBL/GenBank/DDBJ databases">
        <title>Genomic Encyclopedia of Archaeal and Bacterial Type Strains, Phase II (KMG-II): from individual species to whole genera.</title>
        <authorList>
            <person name="Goeker M."/>
        </authorList>
    </citation>
    <scope>NUCLEOTIDE SEQUENCE [LARGE SCALE GENOMIC DNA]</scope>
    <source>
        <strain evidence="2 3">DSM 45184</strain>
    </source>
</reference>
<dbReference type="Proteomes" id="UP000245697">
    <property type="component" value="Unassembled WGS sequence"/>
</dbReference>
<evidence type="ECO:0000313" key="2">
    <source>
        <dbReference type="EMBL" id="PWK40124.1"/>
    </source>
</evidence>
<accession>A0A316F5L2</accession>
<gene>
    <name evidence="2" type="ORF">BC793_12063</name>
</gene>
<feature type="domain" description="DUF7737" evidence="1">
    <location>
        <begin position="1"/>
        <end position="27"/>
    </location>
</feature>
<protein>
    <recommendedName>
        <fullName evidence="1">DUF7737 domain-containing protein</fullName>
    </recommendedName>
</protein>
<dbReference type="Pfam" id="PF24879">
    <property type="entry name" value="DUF7737"/>
    <property type="match status" value="1"/>
</dbReference>
<sequence length="31" mass="3442">MTSVILSKVLLLSEDDRITDPSILKQLKALT</sequence>
<keyword evidence="3" id="KW-1185">Reference proteome</keyword>
<evidence type="ECO:0000313" key="3">
    <source>
        <dbReference type="Proteomes" id="UP000245697"/>
    </source>
</evidence>
<proteinExistence type="predicted"/>
<dbReference type="InterPro" id="IPR056639">
    <property type="entry name" value="DUF7737"/>
</dbReference>
<organism evidence="2 3">
    <name type="scientific">Actinoplanes xinjiangensis</name>
    <dbReference type="NCBI Taxonomy" id="512350"/>
    <lineage>
        <taxon>Bacteria</taxon>
        <taxon>Bacillati</taxon>
        <taxon>Actinomycetota</taxon>
        <taxon>Actinomycetes</taxon>
        <taxon>Micromonosporales</taxon>
        <taxon>Micromonosporaceae</taxon>
        <taxon>Actinoplanes</taxon>
    </lineage>
</organism>
<dbReference type="EMBL" id="QGGR01000020">
    <property type="protein sequence ID" value="PWK40124.1"/>
    <property type="molecule type" value="Genomic_DNA"/>
</dbReference>
<dbReference type="AlphaFoldDB" id="A0A316F5L2"/>
<evidence type="ECO:0000259" key="1">
    <source>
        <dbReference type="Pfam" id="PF24879"/>
    </source>
</evidence>
<name>A0A316F5L2_9ACTN</name>